<reference evidence="1 2" key="1">
    <citation type="submission" date="2021-06" db="EMBL/GenBank/DDBJ databases">
        <authorList>
            <person name="Palmer J.M."/>
        </authorList>
    </citation>
    <scope>NUCLEOTIDE SEQUENCE [LARGE SCALE GENOMIC DNA]</scope>
    <source>
        <strain evidence="1 2">CL_MEX2019</strain>
        <tissue evidence="1">Muscle</tissue>
    </source>
</reference>
<accession>A0ABU7D4H8</accession>
<keyword evidence="2" id="KW-1185">Reference proteome</keyword>
<evidence type="ECO:0000313" key="1">
    <source>
        <dbReference type="EMBL" id="MED6269405.1"/>
    </source>
</evidence>
<gene>
    <name evidence="1" type="ORF">CHARACLAT_032782</name>
</gene>
<comment type="caution">
    <text evidence="1">The sequence shown here is derived from an EMBL/GenBank/DDBJ whole genome shotgun (WGS) entry which is preliminary data.</text>
</comment>
<organism evidence="1 2">
    <name type="scientific">Characodon lateralis</name>
    <dbReference type="NCBI Taxonomy" id="208331"/>
    <lineage>
        <taxon>Eukaryota</taxon>
        <taxon>Metazoa</taxon>
        <taxon>Chordata</taxon>
        <taxon>Craniata</taxon>
        <taxon>Vertebrata</taxon>
        <taxon>Euteleostomi</taxon>
        <taxon>Actinopterygii</taxon>
        <taxon>Neopterygii</taxon>
        <taxon>Teleostei</taxon>
        <taxon>Neoteleostei</taxon>
        <taxon>Acanthomorphata</taxon>
        <taxon>Ovalentaria</taxon>
        <taxon>Atherinomorphae</taxon>
        <taxon>Cyprinodontiformes</taxon>
        <taxon>Goodeidae</taxon>
        <taxon>Characodon</taxon>
    </lineage>
</organism>
<sequence length="171" mass="19321">MEILTAGRQNLSLSGHAEEASLVELSHGEGRCLMSRLRTQRLRIHPMCMCVCLRGRKTRLITWFRFRTNRNMGYVPFQGLDPSKAVFVGRLSHSVATKAVPIHESLQDFFKCSRQMCPSFIRFEVVSILHGPSFSMIHCVSKRIGQAGVAMVDHSSKSNVLHAILTEVFYV</sequence>
<name>A0ABU7D4H8_9TELE</name>
<protein>
    <submittedName>
        <fullName evidence="1">Uncharacterized protein</fullName>
    </submittedName>
</protein>
<dbReference type="Proteomes" id="UP001352852">
    <property type="component" value="Unassembled WGS sequence"/>
</dbReference>
<proteinExistence type="predicted"/>
<evidence type="ECO:0000313" key="2">
    <source>
        <dbReference type="Proteomes" id="UP001352852"/>
    </source>
</evidence>
<dbReference type="EMBL" id="JAHUTJ010014332">
    <property type="protein sequence ID" value="MED6269405.1"/>
    <property type="molecule type" value="Genomic_DNA"/>
</dbReference>